<dbReference type="PROSITE" id="PS51118">
    <property type="entry name" value="HTH_HXLR"/>
    <property type="match status" value="1"/>
</dbReference>
<organism evidence="5 6">
    <name type="scientific">Corynebacterium renale</name>
    <dbReference type="NCBI Taxonomy" id="1724"/>
    <lineage>
        <taxon>Bacteria</taxon>
        <taxon>Bacillati</taxon>
        <taxon>Actinomycetota</taxon>
        <taxon>Actinomycetes</taxon>
        <taxon>Mycobacteriales</taxon>
        <taxon>Corynebacteriaceae</taxon>
        <taxon>Corynebacterium</taxon>
    </lineage>
</organism>
<reference evidence="5 6" key="1">
    <citation type="submission" date="2017-10" db="EMBL/GenBank/DDBJ databases">
        <title>Sequencing the genomes of 1000 actinobacteria strains.</title>
        <authorList>
            <person name="Klenk H.-P."/>
        </authorList>
    </citation>
    <scope>NUCLEOTIDE SEQUENCE [LARGE SCALE GENOMIC DNA]</scope>
    <source>
        <strain evidence="5 6">DSM 20688</strain>
    </source>
</reference>
<dbReference type="InterPro" id="IPR036388">
    <property type="entry name" value="WH-like_DNA-bd_sf"/>
</dbReference>
<feature type="domain" description="HTH hxlR-type" evidence="4">
    <location>
        <begin position="11"/>
        <end position="107"/>
    </location>
</feature>
<keyword evidence="1" id="KW-0805">Transcription regulation</keyword>
<keyword evidence="6" id="KW-1185">Reference proteome</keyword>
<dbReference type="AlphaFoldDB" id="A0A2A9DQH5"/>
<protein>
    <submittedName>
        <fullName evidence="5">HxlR family transcriptional regulator</fullName>
    </submittedName>
</protein>
<evidence type="ECO:0000256" key="3">
    <source>
        <dbReference type="ARBA" id="ARBA00023163"/>
    </source>
</evidence>
<dbReference type="GO" id="GO:0003677">
    <property type="term" value="F:DNA binding"/>
    <property type="evidence" value="ECO:0007669"/>
    <property type="project" value="UniProtKB-KW"/>
</dbReference>
<evidence type="ECO:0000256" key="1">
    <source>
        <dbReference type="ARBA" id="ARBA00023015"/>
    </source>
</evidence>
<dbReference type="InterPro" id="IPR002577">
    <property type="entry name" value="HTH_HxlR"/>
</dbReference>
<dbReference type="SUPFAM" id="SSF46785">
    <property type="entry name" value="Winged helix' DNA-binding domain"/>
    <property type="match status" value="1"/>
</dbReference>
<gene>
    <name evidence="5" type="ORF">ATK06_1970</name>
</gene>
<dbReference type="PANTHER" id="PTHR33204">
    <property type="entry name" value="TRANSCRIPTIONAL REGULATOR, MARR FAMILY"/>
    <property type="match status" value="1"/>
</dbReference>
<dbReference type="STRING" id="1724.GCA_001044175_00909"/>
<comment type="caution">
    <text evidence="5">The sequence shown here is derived from an EMBL/GenBank/DDBJ whole genome shotgun (WGS) entry which is preliminary data.</text>
</comment>
<sequence length="117" mass="12950">MPHANVFSSKCPSRDVLVHLSGKWGALIIAALDSAPHPLRFKDLRASIDGISDRMLSHTLGLLERDGILVRNEEDHVTYGLSPLGNDVAQPLLQLISTVENNMGDILQRNEAYDRNH</sequence>
<dbReference type="PANTHER" id="PTHR33204:SF37">
    <property type="entry name" value="HTH-TYPE TRANSCRIPTIONAL REGULATOR YODB"/>
    <property type="match status" value="1"/>
</dbReference>
<evidence type="ECO:0000259" key="4">
    <source>
        <dbReference type="PROSITE" id="PS51118"/>
    </source>
</evidence>
<evidence type="ECO:0000313" key="6">
    <source>
        <dbReference type="Proteomes" id="UP000221653"/>
    </source>
</evidence>
<dbReference type="OrthoDB" id="370168at2"/>
<keyword evidence="3" id="KW-0804">Transcription</keyword>
<keyword evidence="2" id="KW-0238">DNA-binding</keyword>
<accession>A0A2A9DQH5</accession>
<name>A0A2A9DQH5_9CORY</name>
<dbReference type="InterPro" id="IPR036390">
    <property type="entry name" value="WH_DNA-bd_sf"/>
</dbReference>
<dbReference type="RefSeq" id="WP_083985882.1">
    <property type="nucleotide sequence ID" value="NZ_LDYE01000003.1"/>
</dbReference>
<dbReference type="EMBL" id="PDJF01000001">
    <property type="protein sequence ID" value="PFG28844.1"/>
    <property type="molecule type" value="Genomic_DNA"/>
</dbReference>
<dbReference type="Gene3D" id="1.10.10.10">
    <property type="entry name" value="Winged helix-like DNA-binding domain superfamily/Winged helix DNA-binding domain"/>
    <property type="match status" value="1"/>
</dbReference>
<dbReference type="Proteomes" id="UP000221653">
    <property type="component" value="Unassembled WGS sequence"/>
</dbReference>
<evidence type="ECO:0000313" key="5">
    <source>
        <dbReference type="EMBL" id="PFG28844.1"/>
    </source>
</evidence>
<dbReference type="Pfam" id="PF01638">
    <property type="entry name" value="HxlR"/>
    <property type="match status" value="1"/>
</dbReference>
<evidence type="ECO:0000256" key="2">
    <source>
        <dbReference type="ARBA" id="ARBA00023125"/>
    </source>
</evidence>
<proteinExistence type="predicted"/>